<accession>A0A850RJG6</accession>
<dbReference type="GO" id="GO:0003677">
    <property type="term" value="F:DNA binding"/>
    <property type="evidence" value="ECO:0007669"/>
    <property type="project" value="InterPro"/>
</dbReference>
<dbReference type="PANTHER" id="PTHR33360">
    <property type="entry name" value="TRANSPOSASE FOR INSERTION SEQUENCE ELEMENT IS200"/>
    <property type="match status" value="1"/>
</dbReference>
<comment type="caution">
    <text evidence="2">The sequence shown here is derived from an EMBL/GenBank/DDBJ whole genome shotgun (WGS) entry which is preliminary data.</text>
</comment>
<dbReference type="EMBL" id="JABZEO010000031">
    <property type="protein sequence ID" value="NVZ11647.1"/>
    <property type="molecule type" value="Genomic_DNA"/>
</dbReference>
<protein>
    <submittedName>
        <fullName evidence="2">IS200/IS605 family transposase</fullName>
    </submittedName>
</protein>
<dbReference type="InterPro" id="IPR002686">
    <property type="entry name" value="Transposase_17"/>
</dbReference>
<keyword evidence="3" id="KW-1185">Reference proteome</keyword>
<dbReference type="InterPro" id="IPR036515">
    <property type="entry name" value="Transposase_17_sf"/>
</dbReference>
<gene>
    <name evidence="2" type="primary">tnpA</name>
    <name evidence="2" type="ORF">HW932_20585</name>
</gene>
<dbReference type="AlphaFoldDB" id="A0A850RJG6"/>
<dbReference type="SUPFAM" id="SSF143422">
    <property type="entry name" value="Transposase IS200-like"/>
    <property type="match status" value="1"/>
</dbReference>
<dbReference type="NCBIfam" id="NF033573">
    <property type="entry name" value="transpos_IS200"/>
    <property type="match status" value="1"/>
</dbReference>
<dbReference type="Pfam" id="PF01797">
    <property type="entry name" value="Y1_Tnp"/>
    <property type="match status" value="1"/>
</dbReference>
<dbReference type="SMART" id="SM01321">
    <property type="entry name" value="Y1_Tnp"/>
    <property type="match status" value="1"/>
</dbReference>
<dbReference type="Proteomes" id="UP000592294">
    <property type="component" value="Unassembled WGS sequence"/>
</dbReference>
<dbReference type="GO" id="GO:0006313">
    <property type="term" value="P:DNA transposition"/>
    <property type="evidence" value="ECO:0007669"/>
    <property type="project" value="InterPro"/>
</dbReference>
<evidence type="ECO:0000259" key="1">
    <source>
        <dbReference type="SMART" id="SM01321"/>
    </source>
</evidence>
<dbReference type="PANTHER" id="PTHR33360:SF2">
    <property type="entry name" value="TRANSPOSASE FOR INSERTION SEQUENCE ELEMENT IS200"/>
    <property type="match status" value="1"/>
</dbReference>
<dbReference type="Gene3D" id="3.30.70.1290">
    <property type="entry name" value="Transposase IS200-like"/>
    <property type="match status" value="1"/>
</dbReference>
<sequence length="125" mass="14569">MLSMKYRHKCLTAPMLARLEEILRDLLTQWGCQMVEFGGEADHAHLLFEAPPTVKLSDLVKNLKSVTARRMRKEFAQELAPYYWKPYFWNRAYALISVGGRANIDTLLRYIENQDDPRKLGLPLD</sequence>
<evidence type="ECO:0000313" key="3">
    <source>
        <dbReference type="Proteomes" id="UP000592294"/>
    </source>
</evidence>
<organism evidence="2 3">
    <name type="scientific">Allochromatium humboldtianum</name>
    <dbReference type="NCBI Taxonomy" id="504901"/>
    <lineage>
        <taxon>Bacteria</taxon>
        <taxon>Pseudomonadati</taxon>
        <taxon>Pseudomonadota</taxon>
        <taxon>Gammaproteobacteria</taxon>
        <taxon>Chromatiales</taxon>
        <taxon>Chromatiaceae</taxon>
        <taxon>Allochromatium</taxon>
    </lineage>
</organism>
<reference evidence="2 3" key="1">
    <citation type="submission" date="2020-06" db="EMBL/GenBank/DDBJ databases">
        <title>Whole-genome sequence of Allochromatium humboldtianum DSM 21881, type strain.</title>
        <authorList>
            <person name="Kyndt J.A."/>
            <person name="Meyer T.E."/>
        </authorList>
    </citation>
    <scope>NUCLEOTIDE SEQUENCE [LARGE SCALE GENOMIC DNA]</scope>
    <source>
        <strain evidence="2 3">DSM 21881</strain>
    </source>
</reference>
<dbReference type="GO" id="GO:0004803">
    <property type="term" value="F:transposase activity"/>
    <property type="evidence" value="ECO:0007669"/>
    <property type="project" value="InterPro"/>
</dbReference>
<evidence type="ECO:0000313" key="2">
    <source>
        <dbReference type="EMBL" id="NVZ11647.1"/>
    </source>
</evidence>
<feature type="domain" description="Transposase IS200-like" evidence="1">
    <location>
        <begin position="2"/>
        <end position="114"/>
    </location>
</feature>
<name>A0A850RJG6_9GAMM</name>
<proteinExistence type="predicted"/>